<accession>A0ABR1DQR6</accession>
<evidence type="ECO:0000256" key="1">
    <source>
        <dbReference type="ARBA" id="ARBA00022536"/>
    </source>
</evidence>
<dbReference type="SMART" id="SM00181">
    <property type="entry name" value="EGF"/>
    <property type="match status" value="9"/>
</dbReference>
<dbReference type="Proteomes" id="UP001303046">
    <property type="component" value="Unassembled WGS sequence"/>
</dbReference>
<dbReference type="Pfam" id="PF07974">
    <property type="entry name" value="EGF_2"/>
    <property type="match status" value="1"/>
</dbReference>
<protein>
    <recommendedName>
        <fullName evidence="8">EGF-like domain-containing protein</fullName>
    </recommendedName>
</protein>
<evidence type="ECO:0000259" key="8">
    <source>
        <dbReference type="PROSITE" id="PS50026"/>
    </source>
</evidence>
<dbReference type="SUPFAM" id="SSF57196">
    <property type="entry name" value="EGF/Laminin"/>
    <property type="match status" value="2"/>
</dbReference>
<keyword evidence="6" id="KW-1133">Transmembrane helix</keyword>
<keyword evidence="6" id="KW-0472">Membrane</keyword>
<dbReference type="CDD" id="cd00054">
    <property type="entry name" value="EGF_CA"/>
    <property type="match status" value="1"/>
</dbReference>
<name>A0ABR1DQR6_NECAM</name>
<feature type="signal peptide" evidence="7">
    <location>
        <begin position="1"/>
        <end position="15"/>
    </location>
</feature>
<dbReference type="InterPro" id="IPR000152">
    <property type="entry name" value="EGF-type_Asp/Asn_hydroxyl_site"/>
</dbReference>
<dbReference type="PANTHER" id="PTHR24049">
    <property type="entry name" value="CRUMBS FAMILY MEMBER"/>
    <property type="match status" value="1"/>
</dbReference>
<dbReference type="InterPro" id="IPR013111">
    <property type="entry name" value="EGF_extracell"/>
</dbReference>
<proteinExistence type="predicted"/>
<evidence type="ECO:0000256" key="6">
    <source>
        <dbReference type="SAM" id="Phobius"/>
    </source>
</evidence>
<dbReference type="InterPro" id="IPR000742">
    <property type="entry name" value="EGF"/>
</dbReference>
<feature type="domain" description="EGF-like" evidence="8">
    <location>
        <begin position="572"/>
        <end position="613"/>
    </location>
</feature>
<feature type="disulfide bond" evidence="5">
    <location>
        <begin position="603"/>
        <end position="612"/>
    </location>
</feature>
<keyword evidence="2 7" id="KW-0732">Signal</keyword>
<comment type="caution">
    <text evidence="9">The sequence shown here is derived from an EMBL/GenBank/DDBJ whole genome shotgun (WGS) entry which is preliminary data.</text>
</comment>
<reference evidence="9 10" key="1">
    <citation type="submission" date="2023-08" db="EMBL/GenBank/DDBJ databases">
        <title>A Necator americanus chromosomal reference genome.</title>
        <authorList>
            <person name="Ilik V."/>
            <person name="Petrzelkova K.J."/>
            <person name="Pardy F."/>
            <person name="Fuh T."/>
            <person name="Niatou-Singa F.S."/>
            <person name="Gouil Q."/>
            <person name="Baker L."/>
            <person name="Ritchie M.E."/>
            <person name="Jex A.R."/>
            <person name="Gazzola D."/>
            <person name="Li H."/>
            <person name="Toshio Fujiwara R."/>
            <person name="Zhan B."/>
            <person name="Aroian R.V."/>
            <person name="Pafco B."/>
            <person name="Schwarz E.M."/>
        </authorList>
    </citation>
    <scope>NUCLEOTIDE SEQUENCE [LARGE SCALE GENOMIC DNA]</scope>
    <source>
        <strain evidence="9 10">Aroian</strain>
        <tissue evidence="9">Whole animal</tissue>
    </source>
</reference>
<keyword evidence="4 5" id="KW-1015">Disulfide bond</keyword>
<evidence type="ECO:0000256" key="4">
    <source>
        <dbReference type="ARBA" id="ARBA00023157"/>
    </source>
</evidence>
<feature type="domain" description="EGF-like" evidence="8">
    <location>
        <begin position="533"/>
        <end position="570"/>
    </location>
</feature>
<dbReference type="PROSITE" id="PS00022">
    <property type="entry name" value="EGF_1"/>
    <property type="match status" value="5"/>
</dbReference>
<evidence type="ECO:0000256" key="7">
    <source>
        <dbReference type="SAM" id="SignalP"/>
    </source>
</evidence>
<sequence>MLLFWIVGLFISAWSILLKSKKPKGTEIDKYQSVASSGAGLPPVPKLDKRNERLPVVQAKSDYDPCKTSKSICQNKGKCINRDGQFICKCPPTHFGKTCERIADTTFCKNHQCQNGATCISTQKNQTFVDPLKLREYKKKNPDVPALTSNENLMTTIQYQCICPDGYIGEFCHMTEEEQSCEEDYCSSHGRGLYDPEEGCVCECDPQEWIGERCDIRSPCAGYSCMNSSNCTLKEHPQEEAVEAICVCPNGTELLKTTISGDHCEKIETDDEKSLLIPCRKDHNYRAWYQLIHGMIKGNDRKNLEEMDKSCIEIDGSKCARDGVLRGGWCYHDGECHVRVETFPSGKRYLVPFCECKDADSGRFCEYHRKDACEPTAVEKEEGVTRENRCTSPQNGVCISPEGIALCDCFPGYVGEKCDIYDPCARNPCGKASECVVIPDETEVKGDLSAQNYRCVCGMSENIDEENTAQTKCIYTGTGNCSRPKNPCNRGECLACEHPGQGEILQICSEKEKRDGYRCICEPGFKPPYCEAVADACFNNLCINGGQCVAKSPFTYDCKCVHGTSGTLCEYVNDYCEAVGNRVCINGDCYEDPTSTRQFSCHCRFMFYGRNCELRRTVMEANLMWIMENSHFVFPACSVIATFILLFIVYFACLTQRRISEEKEAEEDYGDIRDRKIRVAIEQKKNVIRRKKDYVKLLTLVNKLQAQNDAKVVARTVPPKDNRADVANVADNVEKTDAYMPTRN</sequence>
<dbReference type="InterPro" id="IPR051022">
    <property type="entry name" value="Notch_Cell-Fate_Det"/>
</dbReference>
<comment type="caution">
    <text evidence="5">Lacks conserved residue(s) required for the propagation of feature annotation.</text>
</comment>
<dbReference type="PROSITE" id="PS00010">
    <property type="entry name" value="ASX_HYDROXYL"/>
    <property type="match status" value="1"/>
</dbReference>
<gene>
    <name evidence="9" type="primary">Necator_chrIV.g16607</name>
    <name evidence="9" type="ORF">RB195_003310</name>
</gene>
<feature type="chain" id="PRO_5047363578" description="EGF-like domain-containing protein" evidence="7">
    <location>
        <begin position="16"/>
        <end position="744"/>
    </location>
</feature>
<evidence type="ECO:0000313" key="9">
    <source>
        <dbReference type="EMBL" id="KAK6751811.1"/>
    </source>
</evidence>
<feature type="disulfide bond" evidence="5">
    <location>
        <begin position="90"/>
        <end position="99"/>
    </location>
</feature>
<keyword evidence="6" id="KW-0812">Transmembrane</keyword>
<feature type="transmembrane region" description="Helical" evidence="6">
    <location>
        <begin position="632"/>
        <end position="653"/>
    </location>
</feature>
<feature type="domain" description="EGF-like" evidence="8">
    <location>
        <begin position="62"/>
        <end position="100"/>
    </location>
</feature>
<evidence type="ECO:0000256" key="2">
    <source>
        <dbReference type="ARBA" id="ARBA00022729"/>
    </source>
</evidence>
<keyword evidence="3" id="KW-0677">Repeat</keyword>
<evidence type="ECO:0000256" key="5">
    <source>
        <dbReference type="PROSITE-ProRule" id="PRU00076"/>
    </source>
</evidence>
<dbReference type="PANTHER" id="PTHR24049:SF22">
    <property type="entry name" value="DROSOPHILA CRUMBS HOMOLOG"/>
    <property type="match status" value="1"/>
</dbReference>
<keyword evidence="10" id="KW-1185">Reference proteome</keyword>
<dbReference type="EMBL" id="JAVFWL010000004">
    <property type="protein sequence ID" value="KAK6751811.1"/>
    <property type="molecule type" value="Genomic_DNA"/>
</dbReference>
<dbReference type="PROSITE" id="PS01186">
    <property type="entry name" value="EGF_2"/>
    <property type="match status" value="2"/>
</dbReference>
<organism evidence="9 10">
    <name type="scientific">Necator americanus</name>
    <name type="common">Human hookworm</name>
    <dbReference type="NCBI Taxonomy" id="51031"/>
    <lineage>
        <taxon>Eukaryota</taxon>
        <taxon>Metazoa</taxon>
        <taxon>Ecdysozoa</taxon>
        <taxon>Nematoda</taxon>
        <taxon>Chromadorea</taxon>
        <taxon>Rhabditida</taxon>
        <taxon>Rhabditina</taxon>
        <taxon>Rhabditomorpha</taxon>
        <taxon>Strongyloidea</taxon>
        <taxon>Ancylostomatidae</taxon>
        <taxon>Bunostominae</taxon>
        <taxon>Necator</taxon>
    </lineage>
</organism>
<keyword evidence="1 5" id="KW-0245">EGF-like domain</keyword>
<dbReference type="Gene3D" id="2.10.25.10">
    <property type="entry name" value="Laminin"/>
    <property type="match status" value="4"/>
</dbReference>
<evidence type="ECO:0000313" key="10">
    <source>
        <dbReference type="Proteomes" id="UP001303046"/>
    </source>
</evidence>
<feature type="disulfide bond" evidence="5">
    <location>
        <begin position="584"/>
        <end position="601"/>
    </location>
</feature>
<dbReference type="SMART" id="SM00179">
    <property type="entry name" value="EGF_CA"/>
    <property type="match status" value="2"/>
</dbReference>
<dbReference type="PROSITE" id="PS50026">
    <property type="entry name" value="EGF_3"/>
    <property type="match status" value="3"/>
</dbReference>
<dbReference type="InterPro" id="IPR001881">
    <property type="entry name" value="EGF-like_Ca-bd_dom"/>
</dbReference>
<feature type="disulfide bond" evidence="5">
    <location>
        <begin position="560"/>
        <end position="569"/>
    </location>
</feature>
<evidence type="ECO:0000256" key="3">
    <source>
        <dbReference type="ARBA" id="ARBA00022737"/>
    </source>
</evidence>